<protein>
    <submittedName>
        <fullName evidence="3">Colanic acid biosynthesis acetyltransferase</fullName>
    </submittedName>
</protein>
<name>A0ABU8W003_9BURK</name>
<dbReference type="InterPro" id="IPR011004">
    <property type="entry name" value="Trimer_LpxA-like_sf"/>
</dbReference>
<dbReference type="EMBL" id="JBBKZV010000008">
    <property type="protein sequence ID" value="MEJ8823394.1"/>
    <property type="molecule type" value="Genomic_DNA"/>
</dbReference>
<evidence type="ECO:0000256" key="1">
    <source>
        <dbReference type="ARBA" id="ARBA00007274"/>
    </source>
</evidence>
<dbReference type="Gene3D" id="2.160.10.10">
    <property type="entry name" value="Hexapeptide repeat proteins"/>
    <property type="match status" value="1"/>
</dbReference>
<accession>A0ABU8W003</accession>
<keyword evidence="4" id="KW-1185">Reference proteome</keyword>
<sequence length="193" mass="20824">MTILDARESGLANGGPSFSLGNRLLRAVWIPVWRLGAGWTPRQLHPWRRFLLRAFGARMAPGSDVRASAKVWYPANLEMHEGAIIGPGVNVYSMGKITVGRKALVSQGVHLCAGTHDFDTPLFQLEAKPITIGAHAWIAAEAFLGPGARIGEGAVVGARAVAFGELEPWTVYSGNPARAIRQRRRFADDASNS</sequence>
<dbReference type="RefSeq" id="WP_340364436.1">
    <property type="nucleotide sequence ID" value="NZ_JBBKZV010000008.1"/>
</dbReference>
<dbReference type="InterPro" id="IPR051159">
    <property type="entry name" value="Hexapeptide_acetyltransf"/>
</dbReference>
<evidence type="ECO:0000313" key="4">
    <source>
        <dbReference type="Proteomes" id="UP001363010"/>
    </source>
</evidence>
<dbReference type="PANTHER" id="PTHR23416">
    <property type="entry name" value="SIALIC ACID SYNTHASE-RELATED"/>
    <property type="match status" value="1"/>
</dbReference>
<evidence type="ECO:0000313" key="3">
    <source>
        <dbReference type="EMBL" id="MEJ8823394.1"/>
    </source>
</evidence>
<organism evidence="3 4">
    <name type="scientific">Variovorax humicola</name>
    <dbReference type="NCBI Taxonomy" id="1769758"/>
    <lineage>
        <taxon>Bacteria</taxon>
        <taxon>Pseudomonadati</taxon>
        <taxon>Pseudomonadota</taxon>
        <taxon>Betaproteobacteria</taxon>
        <taxon>Burkholderiales</taxon>
        <taxon>Comamonadaceae</taxon>
        <taxon>Variovorax</taxon>
    </lineage>
</organism>
<dbReference type="PANTHER" id="PTHR23416:SF23">
    <property type="entry name" value="ACETYLTRANSFERASE C18B11.09C-RELATED"/>
    <property type="match status" value="1"/>
</dbReference>
<dbReference type="CDD" id="cd05825">
    <property type="entry name" value="LbH_wcaF_like"/>
    <property type="match status" value="1"/>
</dbReference>
<proteinExistence type="inferred from homology"/>
<gene>
    <name evidence="3" type="ORF">WKW80_15350</name>
</gene>
<dbReference type="Proteomes" id="UP001363010">
    <property type="component" value="Unassembled WGS sequence"/>
</dbReference>
<evidence type="ECO:0000256" key="2">
    <source>
        <dbReference type="ARBA" id="ARBA00022679"/>
    </source>
</evidence>
<keyword evidence="2" id="KW-0808">Transferase</keyword>
<comment type="caution">
    <text evidence="3">The sequence shown here is derived from an EMBL/GenBank/DDBJ whole genome shotgun (WGS) entry which is preliminary data.</text>
</comment>
<reference evidence="3 4" key="1">
    <citation type="submission" date="2024-03" db="EMBL/GenBank/DDBJ databases">
        <title>Novel species of the genus Variovorax.</title>
        <authorList>
            <person name="Liu Q."/>
            <person name="Xin Y.-H."/>
        </authorList>
    </citation>
    <scope>NUCLEOTIDE SEQUENCE [LARGE SCALE GENOMIC DNA]</scope>
    <source>
        <strain evidence="3 4">KACC 18501</strain>
    </source>
</reference>
<comment type="similarity">
    <text evidence="1">Belongs to the transferase hexapeptide repeat family.</text>
</comment>
<dbReference type="SUPFAM" id="SSF51161">
    <property type="entry name" value="Trimeric LpxA-like enzymes"/>
    <property type="match status" value="1"/>
</dbReference>